<dbReference type="Proteomes" id="UP000243778">
    <property type="component" value="Unassembled WGS sequence"/>
</dbReference>
<feature type="transmembrane region" description="Helical" evidence="7">
    <location>
        <begin position="12"/>
        <end position="40"/>
    </location>
</feature>
<dbReference type="RefSeq" id="WP_090226813.1">
    <property type="nucleotide sequence ID" value="NZ_FNNU01000002.1"/>
</dbReference>
<dbReference type="PANTHER" id="PTHR34584:SF1">
    <property type="entry name" value="NA(+)_H(+) ANTIPORTER SUBUNIT E1"/>
    <property type="match status" value="1"/>
</dbReference>
<gene>
    <name evidence="8" type="ORF">SAMN05216287_1818</name>
</gene>
<proteinExistence type="inferred from homology"/>
<comment type="subcellular location">
    <subcellularLocation>
        <location evidence="1">Cell membrane</location>
        <topology evidence="1">Multi-pass membrane protein</topology>
    </subcellularLocation>
</comment>
<dbReference type="Pfam" id="PF01899">
    <property type="entry name" value="MNHE"/>
    <property type="match status" value="1"/>
</dbReference>
<dbReference type="PIRSF" id="PIRSF019239">
    <property type="entry name" value="MrpE"/>
    <property type="match status" value="1"/>
</dbReference>
<organism evidence="8 9">
    <name type="scientific">Pseudomonas kuykendallii</name>
    <dbReference type="NCBI Taxonomy" id="1007099"/>
    <lineage>
        <taxon>Bacteria</taxon>
        <taxon>Pseudomonadati</taxon>
        <taxon>Pseudomonadota</taxon>
        <taxon>Gammaproteobacteria</taxon>
        <taxon>Pseudomonadales</taxon>
        <taxon>Pseudomonadaceae</taxon>
        <taxon>Pseudomonas</taxon>
    </lineage>
</organism>
<keyword evidence="9" id="KW-1185">Reference proteome</keyword>
<evidence type="ECO:0000256" key="2">
    <source>
        <dbReference type="ARBA" id="ARBA00006228"/>
    </source>
</evidence>
<evidence type="ECO:0000256" key="3">
    <source>
        <dbReference type="ARBA" id="ARBA00022475"/>
    </source>
</evidence>
<dbReference type="PANTHER" id="PTHR34584">
    <property type="entry name" value="NA(+)/H(+) ANTIPORTER SUBUNIT E1"/>
    <property type="match status" value="1"/>
</dbReference>
<dbReference type="GO" id="GO:0008324">
    <property type="term" value="F:monoatomic cation transmembrane transporter activity"/>
    <property type="evidence" value="ECO:0007669"/>
    <property type="project" value="InterPro"/>
</dbReference>
<evidence type="ECO:0000313" key="8">
    <source>
        <dbReference type="EMBL" id="SDW89244.1"/>
    </source>
</evidence>
<dbReference type="STRING" id="1007099.SAMN05216287_1818"/>
<protein>
    <submittedName>
        <fullName evidence="8">Multisubunit potassium/proton antiporter, PhaE subunit</fullName>
    </submittedName>
</protein>
<dbReference type="AlphaFoldDB" id="A0A1H2X9X4"/>
<dbReference type="OrthoDB" id="9807187at2"/>
<name>A0A1H2X9X4_9PSED</name>
<evidence type="ECO:0000256" key="4">
    <source>
        <dbReference type="ARBA" id="ARBA00022692"/>
    </source>
</evidence>
<keyword evidence="6 7" id="KW-0472">Membrane</keyword>
<keyword evidence="5 7" id="KW-1133">Transmembrane helix</keyword>
<accession>A0A1H2X9X4</accession>
<evidence type="ECO:0000256" key="1">
    <source>
        <dbReference type="ARBA" id="ARBA00004651"/>
    </source>
</evidence>
<dbReference type="InterPro" id="IPR002758">
    <property type="entry name" value="Cation_antiport_E"/>
</dbReference>
<dbReference type="GO" id="GO:0005886">
    <property type="term" value="C:plasma membrane"/>
    <property type="evidence" value="ECO:0007669"/>
    <property type="project" value="UniProtKB-SubCell"/>
</dbReference>
<evidence type="ECO:0000256" key="7">
    <source>
        <dbReference type="SAM" id="Phobius"/>
    </source>
</evidence>
<dbReference type="EMBL" id="FNNU01000002">
    <property type="protein sequence ID" value="SDW89244.1"/>
    <property type="molecule type" value="Genomic_DNA"/>
</dbReference>
<keyword evidence="4 7" id="KW-0812">Transmembrane</keyword>
<dbReference type="NCBIfam" id="NF006518">
    <property type="entry name" value="PRK08965.1-2"/>
    <property type="match status" value="1"/>
</dbReference>
<evidence type="ECO:0000313" key="9">
    <source>
        <dbReference type="Proteomes" id="UP000243778"/>
    </source>
</evidence>
<reference evidence="9" key="1">
    <citation type="submission" date="2016-10" db="EMBL/GenBank/DDBJ databases">
        <authorList>
            <person name="Varghese N."/>
            <person name="Submissions S."/>
        </authorList>
    </citation>
    <scope>NUCLEOTIDE SEQUENCE [LARGE SCALE GENOMIC DNA]</scope>
    <source>
        <strain evidence="9">NRRL B-59562</strain>
    </source>
</reference>
<comment type="similarity">
    <text evidence="2">Belongs to the CPA3 antiporters (TC 2.A.63) subunit E family.</text>
</comment>
<sequence length="165" mass="18196">MKRLLPQPGLSLLLIVMWLLLTNSLNLGQLLLGGLLGVAIPLLCRRFLLEVPPVRKPAKLVSFALLVLYDIVIANVHVARLVLGRRDRLRPAFVEVPIEIRDEFVLAVLSSVLSLTPGTVSAGLSPDHSRLLLHVLDLEDADDLVAQVKTRYEAPLLEIFECSPT</sequence>
<feature type="transmembrane region" description="Helical" evidence="7">
    <location>
        <begin position="60"/>
        <end position="83"/>
    </location>
</feature>
<keyword evidence="3" id="KW-1003">Cell membrane</keyword>
<evidence type="ECO:0000256" key="6">
    <source>
        <dbReference type="ARBA" id="ARBA00023136"/>
    </source>
</evidence>
<evidence type="ECO:0000256" key="5">
    <source>
        <dbReference type="ARBA" id="ARBA00022989"/>
    </source>
</evidence>